<organism evidence="2 3">
    <name type="scientific">Solirubrobacter pauli</name>
    <dbReference type="NCBI Taxonomy" id="166793"/>
    <lineage>
        <taxon>Bacteria</taxon>
        <taxon>Bacillati</taxon>
        <taxon>Actinomycetota</taxon>
        <taxon>Thermoleophilia</taxon>
        <taxon>Solirubrobacterales</taxon>
        <taxon>Solirubrobacteraceae</taxon>
        <taxon>Solirubrobacter</taxon>
    </lineage>
</organism>
<proteinExistence type="predicted"/>
<protein>
    <submittedName>
        <fullName evidence="2">Uncharacterized protein</fullName>
    </submittedName>
</protein>
<evidence type="ECO:0000313" key="2">
    <source>
        <dbReference type="EMBL" id="RKQ87085.1"/>
    </source>
</evidence>
<comment type="caution">
    <text evidence="2">The sequence shown here is derived from an EMBL/GenBank/DDBJ whole genome shotgun (WGS) entry which is preliminary data.</text>
</comment>
<name>A0A660L186_9ACTN</name>
<feature type="region of interest" description="Disordered" evidence="1">
    <location>
        <begin position="78"/>
        <end position="102"/>
    </location>
</feature>
<gene>
    <name evidence="2" type="ORF">C8N24_5105</name>
</gene>
<evidence type="ECO:0000256" key="1">
    <source>
        <dbReference type="SAM" id="MobiDB-lite"/>
    </source>
</evidence>
<dbReference type="AlphaFoldDB" id="A0A660L186"/>
<accession>A0A660L186</accession>
<evidence type="ECO:0000313" key="3">
    <source>
        <dbReference type="Proteomes" id="UP000278962"/>
    </source>
</evidence>
<feature type="compositionally biased region" description="Basic and acidic residues" evidence="1">
    <location>
        <begin position="87"/>
        <end position="102"/>
    </location>
</feature>
<reference evidence="2 3" key="1">
    <citation type="submission" date="2018-10" db="EMBL/GenBank/DDBJ databases">
        <title>Genomic Encyclopedia of Archaeal and Bacterial Type Strains, Phase II (KMG-II): from individual species to whole genera.</title>
        <authorList>
            <person name="Goeker M."/>
        </authorList>
    </citation>
    <scope>NUCLEOTIDE SEQUENCE [LARGE SCALE GENOMIC DNA]</scope>
    <source>
        <strain evidence="2 3">DSM 14954</strain>
    </source>
</reference>
<sequence>MSAALGVVAVAALAWAFVLRSDRDDTQAELDQANQQVAELQAEEPQAAGGAEETATKAALEAAYEELSARLGTKAETLEAATASVEDAQRTADAAAEKAADAKKAAAGAEGATEQAQATADQAQAEAEAAKAKGAVVIDCAKVSFAALGELLGSGSLTAQLSTLRDSLEGVADECQTAFADL</sequence>
<dbReference type="Proteomes" id="UP000278962">
    <property type="component" value="Unassembled WGS sequence"/>
</dbReference>
<dbReference type="EMBL" id="RBIL01000002">
    <property type="protein sequence ID" value="RKQ87085.1"/>
    <property type="molecule type" value="Genomic_DNA"/>
</dbReference>
<keyword evidence="3" id="KW-1185">Reference proteome</keyword>